<evidence type="ECO:0000256" key="2">
    <source>
        <dbReference type="ARBA" id="ARBA00006003"/>
    </source>
</evidence>
<keyword evidence="13" id="KW-1185">Reference proteome</keyword>
<comment type="similarity">
    <text evidence="2">Belongs to the glycosyltransferase 29 family.</text>
</comment>
<dbReference type="GO" id="GO:0000139">
    <property type="term" value="C:Golgi membrane"/>
    <property type="evidence" value="ECO:0007669"/>
    <property type="project" value="UniProtKB-SubCell"/>
</dbReference>
<dbReference type="GeneID" id="118428940"/>
<protein>
    <submittedName>
        <fullName evidence="14">CMP-N-acetylneuraminate-poly-alpha-2, 8-sialyltransferase-like</fullName>
    </submittedName>
</protein>
<dbReference type="GO" id="GO:0003828">
    <property type="term" value="F:alpha-N-acetylneuraminate alpha-2,8-sialyltransferase activity"/>
    <property type="evidence" value="ECO:0000318"/>
    <property type="project" value="GO_Central"/>
</dbReference>
<dbReference type="PANTHER" id="PTHR11987">
    <property type="entry name" value="ALPHA-2,8-SIALYLTRANSFERASE"/>
    <property type="match status" value="1"/>
</dbReference>
<dbReference type="Gene3D" id="3.90.1480.20">
    <property type="entry name" value="Glycosyl transferase family 29"/>
    <property type="match status" value="1"/>
</dbReference>
<evidence type="ECO:0000313" key="14">
    <source>
        <dbReference type="RefSeq" id="XP_035695132.1"/>
    </source>
</evidence>
<keyword evidence="9 12" id="KW-0472">Membrane</keyword>
<dbReference type="AlphaFoldDB" id="A0A9J7N6I6"/>
<gene>
    <name evidence="14" type="primary">LOC118428940</name>
</gene>
<name>A0A9J7N6I6_BRAFL</name>
<dbReference type="InterPro" id="IPR038578">
    <property type="entry name" value="GT29-like_sf"/>
</dbReference>
<evidence type="ECO:0000256" key="5">
    <source>
        <dbReference type="ARBA" id="ARBA00022692"/>
    </source>
</evidence>
<dbReference type="KEGG" id="bfo:118428940"/>
<dbReference type="PANTHER" id="PTHR11987:SF52">
    <property type="entry name" value="CMP-N-ACETYLNEURAMINATE-POLY-ALPHA-2, 8-SIALYLTRANSFERASE-LIKE ISOFORM X1"/>
    <property type="match status" value="1"/>
</dbReference>
<dbReference type="GO" id="GO:0006491">
    <property type="term" value="P:N-glycan processing"/>
    <property type="evidence" value="ECO:0000318"/>
    <property type="project" value="GO_Central"/>
</dbReference>
<reference evidence="14" key="1">
    <citation type="journal article" date="2016" name="Genome Biol. Evol.">
        <title>Conserved non-coding elements in the most distant genera of cephalochordates: the Goldilocks principle.</title>
        <authorList>
            <person name="Yue J.X."/>
            <person name="Kozmikova I."/>
            <person name="Ono H."/>
            <person name="Nossa C.W."/>
            <person name="Kozmik Z."/>
            <person name="Putnam N.H."/>
            <person name="Yu J.K."/>
            <person name="Holland L.Z."/>
        </authorList>
    </citation>
    <scope>NUCLEOTIDE SEQUENCE</scope>
</reference>
<keyword evidence="3" id="KW-0328">Glycosyltransferase</keyword>
<dbReference type="Proteomes" id="UP000001554">
    <property type="component" value="Chromosome 1"/>
</dbReference>
<evidence type="ECO:0000256" key="6">
    <source>
        <dbReference type="ARBA" id="ARBA00022968"/>
    </source>
</evidence>
<evidence type="ECO:0000256" key="10">
    <source>
        <dbReference type="ARBA" id="ARBA00023180"/>
    </source>
</evidence>
<evidence type="ECO:0000256" key="11">
    <source>
        <dbReference type="SAM" id="MobiDB-lite"/>
    </source>
</evidence>
<dbReference type="Pfam" id="PF00777">
    <property type="entry name" value="Glyco_transf_29"/>
    <property type="match status" value="1"/>
</dbReference>
<evidence type="ECO:0000256" key="7">
    <source>
        <dbReference type="ARBA" id="ARBA00022989"/>
    </source>
</evidence>
<keyword evidence="10" id="KW-0325">Glycoprotein</keyword>
<evidence type="ECO:0000256" key="3">
    <source>
        <dbReference type="ARBA" id="ARBA00022676"/>
    </source>
</evidence>
<sequence>MEGRYLLRGHSIMWFKNLCRNWPRMFRAGVVLFFVLTLVMLFVNWRERFTYEGLRRHLKDATSNFHGTQRKDFLGATSRLPGTTGSVTADSAPQASVQDNPTQLSGSGITLSKNESKIRFNSTEVKKMRQHILNSYYNVDHLTFVRSSLRIGQRLRYEMPLSHEKLFEVTEDFLKLLPEESPLKGRHFNTCAVVGNSAVVLNSSCGQDIDSMDFVIRCNLPQIEGYEKDVGSKANLTTMNPSVIAHNFGQWENETKDDYDRLLRRLTQVGDQILYVPALRSSGVEKYVRVIIQTVLRHNLPIKTAFPPAPINTLVEAIGKKLGLRSANRPRELTCTPWLPPSATRSTCTASIRSARTHEAGR</sequence>
<accession>A0A9J7N6I6</accession>
<evidence type="ECO:0000256" key="9">
    <source>
        <dbReference type="ARBA" id="ARBA00023136"/>
    </source>
</evidence>
<evidence type="ECO:0000256" key="8">
    <source>
        <dbReference type="ARBA" id="ARBA00023034"/>
    </source>
</evidence>
<dbReference type="RefSeq" id="XP_035695132.1">
    <property type="nucleotide sequence ID" value="XM_035839239.1"/>
</dbReference>
<feature type="region of interest" description="Disordered" evidence="11">
    <location>
        <begin position="84"/>
        <end position="109"/>
    </location>
</feature>
<reference evidence="13" key="2">
    <citation type="journal article" date="2020" name="Nat. Ecol. Evol.">
        <title>Deeply conserved synteny resolves early events in vertebrate evolution.</title>
        <authorList>
            <person name="Simakov O."/>
            <person name="Marletaz F."/>
            <person name="Yue J.X."/>
            <person name="O'Connell B."/>
            <person name="Jenkins J."/>
            <person name="Brandt A."/>
            <person name="Calef R."/>
            <person name="Tung C.H."/>
            <person name="Huang T.K."/>
            <person name="Schmutz J."/>
            <person name="Satoh N."/>
            <person name="Yu J.K."/>
            <person name="Putnam N.H."/>
            <person name="Green R.E."/>
            <person name="Rokhsar D.S."/>
        </authorList>
    </citation>
    <scope>NUCLEOTIDE SEQUENCE [LARGE SCALE GENOMIC DNA]</scope>
    <source>
        <strain evidence="13">S238N-H82</strain>
    </source>
</reference>
<evidence type="ECO:0000256" key="12">
    <source>
        <dbReference type="SAM" id="Phobius"/>
    </source>
</evidence>
<evidence type="ECO:0000313" key="13">
    <source>
        <dbReference type="Proteomes" id="UP000001554"/>
    </source>
</evidence>
<organism evidence="13 14">
    <name type="scientific">Branchiostoma floridae</name>
    <name type="common">Florida lancelet</name>
    <name type="synonym">Amphioxus</name>
    <dbReference type="NCBI Taxonomy" id="7739"/>
    <lineage>
        <taxon>Eukaryota</taxon>
        <taxon>Metazoa</taxon>
        <taxon>Chordata</taxon>
        <taxon>Cephalochordata</taxon>
        <taxon>Leptocardii</taxon>
        <taxon>Amphioxiformes</taxon>
        <taxon>Branchiostomatidae</taxon>
        <taxon>Branchiostoma</taxon>
    </lineage>
</organism>
<keyword evidence="8" id="KW-0333">Golgi apparatus</keyword>
<comment type="subcellular location">
    <subcellularLocation>
        <location evidence="1">Golgi apparatus membrane</location>
        <topology evidence="1">Single-pass type II membrane protein</topology>
    </subcellularLocation>
</comment>
<dbReference type="GO" id="GO:0009311">
    <property type="term" value="P:oligosaccharide metabolic process"/>
    <property type="evidence" value="ECO:0000318"/>
    <property type="project" value="GO_Central"/>
</dbReference>
<dbReference type="InterPro" id="IPR050943">
    <property type="entry name" value="Glycosyltr_29_Sialyltrsf"/>
</dbReference>
<dbReference type="OrthoDB" id="10264956at2759"/>
<feature type="transmembrane region" description="Helical" evidence="12">
    <location>
        <begin position="25"/>
        <end position="45"/>
    </location>
</feature>
<keyword evidence="4" id="KW-0808">Transferase</keyword>
<proteinExistence type="inferred from homology"/>
<evidence type="ECO:0000256" key="1">
    <source>
        <dbReference type="ARBA" id="ARBA00004323"/>
    </source>
</evidence>
<keyword evidence="5 12" id="KW-0812">Transmembrane</keyword>
<evidence type="ECO:0000256" key="4">
    <source>
        <dbReference type="ARBA" id="ARBA00022679"/>
    </source>
</evidence>
<dbReference type="InterPro" id="IPR001675">
    <property type="entry name" value="Glyco_trans_29"/>
</dbReference>
<keyword evidence="6" id="KW-0735">Signal-anchor</keyword>
<keyword evidence="7 12" id="KW-1133">Transmembrane helix</keyword>
<reference evidence="14" key="3">
    <citation type="submission" date="2025-08" db="UniProtKB">
        <authorList>
            <consortium name="RefSeq"/>
        </authorList>
    </citation>
    <scope>IDENTIFICATION</scope>
</reference>